<evidence type="ECO:0000256" key="4">
    <source>
        <dbReference type="ARBA" id="ARBA00022989"/>
    </source>
</evidence>
<comment type="caution">
    <text evidence="8">The sequence shown here is derived from an EMBL/GenBank/DDBJ whole genome shotgun (WGS) entry which is preliminary data.</text>
</comment>
<dbReference type="RefSeq" id="WP_114642283.1">
    <property type="nucleotide sequence ID" value="NZ_JAACIO010000012.1"/>
</dbReference>
<protein>
    <submittedName>
        <fullName evidence="8">Alkaline phosphatase family protein</fullName>
    </submittedName>
</protein>
<feature type="transmembrane region" description="Helical" evidence="6">
    <location>
        <begin position="174"/>
        <end position="191"/>
    </location>
</feature>
<sequence>MKKKGILKSFMNQYILILITLCFTRIWFLNVNNNGGLTWDEIFKGFYIGVKFDASVGGMVMAGLLLLFLVSRIIPLKKIWFKISMGIYGILMFITIFFSAGNVYYFREFKTQLDASIFEYAGDSEIYGNMGAIFNLPLIYGLICILTIINLCLSYKNLKEIYLTDRLGKTKKNILSFIILILIVFVGIRGLQNRPRNVEHGFFSKKLLANQMTQNGMLSLIHSIERQIEFKNIDMKKLEFFDNDELIKRSRELVGTENNEFLSDQNPLLRITDTKRPLRNKNVVLIIAESFSGQYVGALGHNDPDLAPYFSELSKKGVLFTSFYGNGTRTRNGVLSTNVSFPVQVGRDLMRDPAVQKPFYGLPRILKDRGYNTNFYHGSRLNFDNMQGVLLTNGMDNFTGKKDFPKEITSKYHWGAPDTVLFDRSVKEIKKLKEPFFAEILTISNHSPFEIPNEYDRLEEYRKKYGERDPNPDNDDSLMMRYNAYRYMDTAFEEFFESIKDEPWYMDTLFVIVGDHSFSGLYHNIPLFLYTPDGSLKPQRVDSVGAQVDILPTIMGYLGGLYKNASWGKDLLDAKDGERMAYAKSPKKFEKAVIIYKDYYYEKNGRKFTLKDRKTLKNIDSNGKEKDIEKMENFIKLHMQLSEIMVRKRSFGDVDDDISLTN</sequence>
<feature type="transmembrane region" description="Helical" evidence="6">
    <location>
        <begin position="126"/>
        <end position="153"/>
    </location>
</feature>
<evidence type="ECO:0000256" key="1">
    <source>
        <dbReference type="ARBA" id="ARBA00004651"/>
    </source>
</evidence>
<dbReference type="InterPro" id="IPR000917">
    <property type="entry name" value="Sulfatase_N"/>
</dbReference>
<dbReference type="CDD" id="cd16015">
    <property type="entry name" value="LTA_synthase"/>
    <property type="match status" value="1"/>
</dbReference>
<dbReference type="SUPFAM" id="SSF53649">
    <property type="entry name" value="Alkaline phosphatase-like"/>
    <property type="match status" value="1"/>
</dbReference>
<dbReference type="InterPro" id="IPR012160">
    <property type="entry name" value="LtaS-like"/>
</dbReference>
<keyword evidence="3 6" id="KW-0812">Transmembrane</keyword>
<evidence type="ECO:0000256" key="6">
    <source>
        <dbReference type="SAM" id="Phobius"/>
    </source>
</evidence>
<dbReference type="PIRSF" id="PIRSF005091">
    <property type="entry name" value="Mmb_sulf_HI1246"/>
    <property type="match status" value="1"/>
</dbReference>
<dbReference type="Proteomes" id="UP000263486">
    <property type="component" value="Unassembled WGS sequence"/>
</dbReference>
<keyword evidence="5 6" id="KW-0472">Membrane</keyword>
<dbReference type="PANTHER" id="PTHR47371">
    <property type="entry name" value="LIPOTEICHOIC ACID SYNTHASE"/>
    <property type="match status" value="1"/>
</dbReference>
<proteinExistence type="predicted"/>
<evidence type="ECO:0000256" key="3">
    <source>
        <dbReference type="ARBA" id="ARBA00022692"/>
    </source>
</evidence>
<organism evidence="8 9">
    <name type="scientific">Psychrilyobacter piezotolerans</name>
    <dbReference type="NCBI Taxonomy" id="2293438"/>
    <lineage>
        <taxon>Bacteria</taxon>
        <taxon>Fusobacteriati</taxon>
        <taxon>Fusobacteriota</taxon>
        <taxon>Fusobacteriia</taxon>
        <taxon>Fusobacteriales</taxon>
        <taxon>Fusobacteriaceae</taxon>
        <taxon>Psychrilyobacter</taxon>
    </lineage>
</organism>
<dbReference type="EMBL" id="QUAJ01000011">
    <property type="protein sequence ID" value="REI41306.1"/>
    <property type="molecule type" value="Genomic_DNA"/>
</dbReference>
<dbReference type="InterPro" id="IPR017850">
    <property type="entry name" value="Alkaline_phosphatase_core_sf"/>
</dbReference>
<feature type="transmembrane region" description="Helical" evidence="6">
    <location>
        <begin position="54"/>
        <end position="74"/>
    </location>
</feature>
<dbReference type="Gene3D" id="3.40.720.10">
    <property type="entry name" value="Alkaline Phosphatase, subunit A"/>
    <property type="match status" value="1"/>
</dbReference>
<dbReference type="InterPro" id="IPR050448">
    <property type="entry name" value="OpgB/LTA_synthase_biosynth"/>
</dbReference>
<dbReference type="PANTHER" id="PTHR47371:SF3">
    <property type="entry name" value="PHOSPHOGLYCEROL TRANSFERASE I"/>
    <property type="match status" value="1"/>
</dbReference>
<feature type="transmembrane region" description="Helical" evidence="6">
    <location>
        <begin position="86"/>
        <end position="106"/>
    </location>
</feature>
<keyword evidence="4 6" id="KW-1133">Transmembrane helix</keyword>
<evidence type="ECO:0000256" key="5">
    <source>
        <dbReference type="ARBA" id="ARBA00023136"/>
    </source>
</evidence>
<keyword evidence="2" id="KW-1003">Cell membrane</keyword>
<name>A0ABX9KH56_9FUSO</name>
<evidence type="ECO:0000313" key="9">
    <source>
        <dbReference type="Proteomes" id="UP000263486"/>
    </source>
</evidence>
<evidence type="ECO:0000256" key="2">
    <source>
        <dbReference type="ARBA" id="ARBA00022475"/>
    </source>
</evidence>
<dbReference type="Pfam" id="PF00884">
    <property type="entry name" value="Sulfatase"/>
    <property type="match status" value="1"/>
</dbReference>
<evidence type="ECO:0000259" key="7">
    <source>
        <dbReference type="Pfam" id="PF00884"/>
    </source>
</evidence>
<accession>A0ABX9KH56</accession>
<feature type="transmembrane region" description="Helical" evidence="6">
    <location>
        <begin position="12"/>
        <end position="29"/>
    </location>
</feature>
<evidence type="ECO:0000313" key="8">
    <source>
        <dbReference type="EMBL" id="REI41306.1"/>
    </source>
</evidence>
<feature type="domain" description="Sulfatase N-terminal" evidence="7">
    <location>
        <begin position="281"/>
        <end position="559"/>
    </location>
</feature>
<comment type="subcellular location">
    <subcellularLocation>
        <location evidence="1">Cell membrane</location>
        <topology evidence="1">Multi-pass membrane protein</topology>
    </subcellularLocation>
</comment>
<gene>
    <name evidence="8" type="ORF">DYH56_07700</name>
</gene>
<reference evidence="8 9" key="1">
    <citation type="submission" date="2018-08" db="EMBL/GenBank/DDBJ databases">
        <title>Draft genome sequence of Psychrilyobacter sp. strain SD5 isolated from Black Sea water.</title>
        <authorList>
            <person name="Yadav S."/>
            <person name="Villanueva L."/>
            <person name="Damste J.S.S."/>
        </authorList>
    </citation>
    <scope>NUCLEOTIDE SEQUENCE [LARGE SCALE GENOMIC DNA]</scope>
    <source>
        <strain evidence="8 9">SD5</strain>
    </source>
</reference>
<keyword evidence="9" id="KW-1185">Reference proteome</keyword>